<dbReference type="Gene3D" id="2.30.110.10">
    <property type="entry name" value="Electron Transport, Fmn-binding Protein, Chain A"/>
    <property type="match status" value="1"/>
</dbReference>
<dbReference type="InterPro" id="IPR012349">
    <property type="entry name" value="Split_barrel_FMN-bd"/>
</dbReference>
<dbReference type="InterPro" id="IPR011576">
    <property type="entry name" value="Pyridox_Oxase_N"/>
</dbReference>
<protein>
    <submittedName>
        <fullName evidence="3">Pyridoxamine 5'-phosphate oxidase family protein</fullName>
    </submittedName>
</protein>
<evidence type="ECO:0000313" key="4">
    <source>
        <dbReference type="Proteomes" id="UP001501442"/>
    </source>
</evidence>
<dbReference type="Pfam" id="PF01243">
    <property type="entry name" value="PNPOx_N"/>
    <property type="match status" value="1"/>
</dbReference>
<dbReference type="EMBL" id="BAABHK010000006">
    <property type="protein sequence ID" value="GAA4628268.1"/>
    <property type="molecule type" value="Genomic_DNA"/>
</dbReference>
<reference evidence="4" key="1">
    <citation type="journal article" date="2019" name="Int. J. Syst. Evol. Microbiol.">
        <title>The Global Catalogue of Microorganisms (GCM) 10K type strain sequencing project: providing services to taxonomists for standard genome sequencing and annotation.</title>
        <authorList>
            <consortium name="The Broad Institute Genomics Platform"/>
            <consortium name="The Broad Institute Genome Sequencing Center for Infectious Disease"/>
            <person name="Wu L."/>
            <person name="Ma J."/>
        </authorList>
    </citation>
    <scope>NUCLEOTIDE SEQUENCE [LARGE SCALE GENOMIC DNA]</scope>
    <source>
        <strain evidence="4">JCM 17939</strain>
    </source>
</reference>
<proteinExistence type="predicted"/>
<sequence length="196" mass="21394">MGKLYERIDERLRAFIAAQPMFFVATAPTAGGHVNVSPKGYRDTFAVLDDLTVAYLDLYGSGSETIAHLRDNGRITIMFCSFDRQPKILRLYGTGRVVRPDAPEWASLAGRFGGHPGTRAVIVVDVERIADSCGFSVPFMELAGERPLLDEQHGRRTTEEWAPRIERNVASIDGLPALEPDHPAPSGSGVSARAEA</sequence>
<feature type="domain" description="Pyridoxamine 5'-phosphate oxidase N-terminal" evidence="2">
    <location>
        <begin position="8"/>
        <end position="132"/>
    </location>
</feature>
<organism evidence="3 4">
    <name type="scientific">Actinoallomurus vinaceus</name>
    <dbReference type="NCBI Taxonomy" id="1080074"/>
    <lineage>
        <taxon>Bacteria</taxon>
        <taxon>Bacillati</taxon>
        <taxon>Actinomycetota</taxon>
        <taxon>Actinomycetes</taxon>
        <taxon>Streptosporangiales</taxon>
        <taxon>Thermomonosporaceae</taxon>
        <taxon>Actinoallomurus</taxon>
    </lineage>
</organism>
<comment type="caution">
    <text evidence="3">The sequence shown here is derived from an EMBL/GenBank/DDBJ whole genome shotgun (WGS) entry which is preliminary data.</text>
</comment>
<feature type="region of interest" description="Disordered" evidence="1">
    <location>
        <begin position="172"/>
        <end position="196"/>
    </location>
</feature>
<evidence type="ECO:0000256" key="1">
    <source>
        <dbReference type="SAM" id="MobiDB-lite"/>
    </source>
</evidence>
<dbReference type="PANTHER" id="PTHR39336">
    <property type="entry name" value="PYRIDOXAMINE PHOSPHATE OXIDASE FAMILY PROTEIN (AFU_ORTHOLOGUE AFUA_6G11440)"/>
    <property type="match status" value="1"/>
</dbReference>
<dbReference type="RefSeq" id="WP_345432802.1">
    <property type="nucleotide sequence ID" value="NZ_BAABHK010000006.1"/>
</dbReference>
<keyword evidence="4" id="KW-1185">Reference proteome</keyword>
<name>A0ABP8UBC7_9ACTN</name>
<gene>
    <name evidence="3" type="ORF">GCM10023196_043920</name>
</gene>
<dbReference type="Proteomes" id="UP001501442">
    <property type="component" value="Unassembled WGS sequence"/>
</dbReference>
<dbReference type="PANTHER" id="PTHR39336:SF1">
    <property type="entry name" value="PYRIDOXAMINE PHOSPHATE OXIDASE FAMILY PROTEIN (AFU_ORTHOLOGUE AFUA_6G11440)"/>
    <property type="match status" value="1"/>
</dbReference>
<dbReference type="SUPFAM" id="SSF50475">
    <property type="entry name" value="FMN-binding split barrel"/>
    <property type="match status" value="1"/>
</dbReference>
<evidence type="ECO:0000259" key="2">
    <source>
        <dbReference type="Pfam" id="PF01243"/>
    </source>
</evidence>
<evidence type="ECO:0000313" key="3">
    <source>
        <dbReference type="EMBL" id="GAA4628268.1"/>
    </source>
</evidence>
<accession>A0ABP8UBC7</accession>